<organism evidence="1 2">
    <name type="scientific">Lysinibacillus sphaericus</name>
    <name type="common">Bacillus sphaericus</name>
    <dbReference type="NCBI Taxonomy" id="1421"/>
    <lineage>
        <taxon>Bacteria</taxon>
        <taxon>Bacillati</taxon>
        <taxon>Bacillota</taxon>
        <taxon>Bacilli</taxon>
        <taxon>Bacillales</taxon>
        <taxon>Bacillaceae</taxon>
        <taxon>Lysinibacillus</taxon>
    </lineage>
</organism>
<protein>
    <submittedName>
        <fullName evidence="1">Uncharacterized protein</fullName>
    </submittedName>
</protein>
<gene>
    <name evidence="1" type="ORF">C7Y47_21735</name>
</gene>
<dbReference type="OrthoDB" id="2735668at2"/>
<proteinExistence type="predicted"/>
<dbReference type="RefSeq" id="WP_142510648.1">
    <property type="nucleotide sequence ID" value="NZ_SADV01000029.1"/>
</dbReference>
<dbReference type="EMBL" id="SADV01000029">
    <property type="protein sequence ID" value="TQR28458.1"/>
    <property type="molecule type" value="Genomic_DNA"/>
</dbReference>
<accession>A0A544U8N0</accession>
<dbReference type="Proteomes" id="UP000317944">
    <property type="component" value="Unassembled WGS sequence"/>
</dbReference>
<evidence type="ECO:0000313" key="1">
    <source>
        <dbReference type="EMBL" id="TQR28458.1"/>
    </source>
</evidence>
<comment type="caution">
    <text evidence="1">The sequence shown here is derived from an EMBL/GenBank/DDBJ whole genome shotgun (WGS) entry which is preliminary data.</text>
</comment>
<reference evidence="1 2" key="1">
    <citation type="submission" date="2018-03" db="EMBL/GenBank/DDBJ databases">
        <title>Aerobic endospore-forming bacteria genome sequencing and assembly.</title>
        <authorList>
            <person name="Cavalcante D.A."/>
            <person name="Driks A."/>
            <person name="Putonti C."/>
            <person name="De-Souza M.T."/>
        </authorList>
    </citation>
    <scope>NUCLEOTIDE SEQUENCE [LARGE SCALE GENOMIC DNA]</scope>
    <source>
        <strain evidence="1 2">SDF0037</strain>
    </source>
</reference>
<evidence type="ECO:0000313" key="2">
    <source>
        <dbReference type="Proteomes" id="UP000317944"/>
    </source>
</evidence>
<dbReference type="AlphaFoldDB" id="A0A544U8N0"/>
<sequence length="463" mass="49671">MAVLNTVNEALKFFNEQFPEGSSYRGTEEAQIAQGRVFAGRAVPGVGLQRMGWQIQFLTTLYDKIGPNHSDSSRVLSAIVHNLNIFYTTPIHTKTEATIEIPSGSTAWEAGVVEIDPGYPIMLVALSMLRKSTHAYNNLGVNGSGDSQAYLNTALTRHYQKILYHCQNSGHGKTLMTDPGSFGTTSPTVRSFTTADGSTFKVANGVVNTTYMMLGSLAYYHDVVLGHSQTEVENDPLYTNIFNAGVNLINAFGNAVDSDSVSIAIGGGAKGTTWAQLRAPYVSSGYDSYVGASLVWLGHGIVPTNNIYALTESTLVTASIKLSNYYKNYVFANRSNALMAMIPLTNGSPATLSGSTFTAAKTFFGTQTPTSDEVLNLTGLINDHPYSTGYLYTFANNGDSDFINKVDKAVRESGEGLWRSTVEMGTTSSIVAYGRRGEAAGHRTLSGLAGLLQRGIPTVTNGQ</sequence>
<name>A0A544U8N0_LYSSH</name>